<dbReference type="Gene3D" id="3.40.50.150">
    <property type="entry name" value="Vaccinia Virus protein VP39"/>
    <property type="match status" value="1"/>
</dbReference>
<dbReference type="PANTHER" id="PTHR43464:SF19">
    <property type="entry name" value="UBIQUINONE BIOSYNTHESIS O-METHYLTRANSFERASE, MITOCHONDRIAL"/>
    <property type="match status" value="1"/>
</dbReference>
<feature type="compositionally biased region" description="Basic and acidic residues" evidence="4">
    <location>
        <begin position="12"/>
        <end position="21"/>
    </location>
</feature>
<name>A0ABV0GSP8_PAENI</name>
<evidence type="ECO:0000313" key="7">
    <source>
        <dbReference type="Proteomes" id="UP001448614"/>
    </source>
</evidence>
<evidence type="ECO:0000256" key="1">
    <source>
        <dbReference type="ARBA" id="ARBA00022603"/>
    </source>
</evidence>
<sequence length="259" mass="28004">MPSVHASRHAWHMTEKTHDGGTLHGEQPTGAGTPEHAHQHDAAQQRGLNLHEDADNAVDMWDGMYKERTKVWSGNPNPQLVAEARDLNPGKALDLGCGEGADAIWLAEQGWTVTALDVSAVALERAAAHAAGTSHADRITWQQQDLAEWTPNAEFDLVSAQFLHSPLLPWRESVAMAAAAVAPGGTLLVVGHHPHGLPSWSHHHDSGMFFTPEQLAGALRLDRDPWFVNVLTDRKRSVTGPDGESGTTLDTVLRAVKSP</sequence>
<proteinExistence type="predicted"/>
<feature type="region of interest" description="Disordered" evidence="4">
    <location>
        <begin position="1"/>
        <end position="45"/>
    </location>
</feature>
<dbReference type="Proteomes" id="UP001448614">
    <property type="component" value="Unassembled WGS sequence"/>
</dbReference>
<dbReference type="CDD" id="cd02440">
    <property type="entry name" value="AdoMet_MTases"/>
    <property type="match status" value="1"/>
</dbReference>
<keyword evidence="2 6" id="KW-0808">Transferase</keyword>
<dbReference type="InterPro" id="IPR041698">
    <property type="entry name" value="Methyltransf_25"/>
</dbReference>
<evidence type="ECO:0000256" key="2">
    <source>
        <dbReference type="ARBA" id="ARBA00022679"/>
    </source>
</evidence>
<keyword evidence="3" id="KW-0949">S-adenosyl-L-methionine</keyword>
<comment type="caution">
    <text evidence="6">The sequence shown here is derived from an EMBL/GenBank/DDBJ whole genome shotgun (WGS) entry which is preliminary data.</text>
</comment>
<keyword evidence="1 6" id="KW-0489">Methyltransferase</keyword>
<dbReference type="Pfam" id="PF13649">
    <property type="entry name" value="Methyltransf_25"/>
    <property type="match status" value="1"/>
</dbReference>
<feature type="compositionally biased region" description="Basic residues" evidence="4">
    <location>
        <begin position="1"/>
        <end position="11"/>
    </location>
</feature>
<dbReference type="PANTHER" id="PTHR43464">
    <property type="entry name" value="METHYLTRANSFERASE"/>
    <property type="match status" value="1"/>
</dbReference>
<dbReference type="SUPFAM" id="SSF53335">
    <property type="entry name" value="S-adenosyl-L-methionine-dependent methyltransferases"/>
    <property type="match status" value="1"/>
</dbReference>
<dbReference type="GO" id="GO:0008168">
    <property type="term" value="F:methyltransferase activity"/>
    <property type="evidence" value="ECO:0007669"/>
    <property type="project" value="UniProtKB-KW"/>
</dbReference>
<dbReference type="EMBL" id="JBBMFV010000004">
    <property type="protein sequence ID" value="MEO3941617.1"/>
    <property type="molecule type" value="Genomic_DNA"/>
</dbReference>
<dbReference type="EC" id="2.1.1.-" evidence="6"/>
<reference evidence="6 7" key="1">
    <citation type="journal article" date="2024" name="Appl. Microbiol. Biotechnol.">
        <title>Biosynthetic gene clusters with biotechnological applications in novel Antarctic isolates from Actinomycetota.</title>
        <authorList>
            <person name="Bruna P."/>
            <person name="Nunez-Montero K."/>
            <person name="Contreras M.J."/>
            <person name="Leal K."/>
            <person name="Garcia M."/>
            <person name="Abanto M."/>
            <person name="Barrientos L."/>
        </authorList>
    </citation>
    <scope>NUCLEOTIDE SEQUENCE [LARGE SCALE GENOMIC DNA]</scope>
    <source>
        <strain evidence="6 7">Se16.17</strain>
    </source>
</reference>
<keyword evidence="7" id="KW-1185">Reference proteome</keyword>
<organism evidence="6 7">
    <name type="scientific">Paenarthrobacter nicotinovorans</name>
    <name type="common">Arthrobacter nicotinovorans</name>
    <dbReference type="NCBI Taxonomy" id="29320"/>
    <lineage>
        <taxon>Bacteria</taxon>
        <taxon>Bacillati</taxon>
        <taxon>Actinomycetota</taxon>
        <taxon>Actinomycetes</taxon>
        <taxon>Micrococcales</taxon>
        <taxon>Micrococcaceae</taxon>
        <taxon>Paenarthrobacter</taxon>
    </lineage>
</organism>
<evidence type="ECO:0000256" key="3">
    <source>
        <dbReference type="ARBA" id="ARBA00022691"/>
    </source>
</evidence>
<accession>A0ABV0GSP8</accession>
<evidence type="ECO:0000313" key="6">
    <source>
        <dbReference type="EMBL" id="MEO3941617.1"/>
    </source>
</evidence>
<evidence type="ECO:0000256" key="4">
    <source>
        <dbReference type="SAM" id="MobiDB-lite"/>
    </source>
</evidence>
<feature type="domain" description="Methyltransferase" evidence="5">
    <location>
        <begin position="93"/>
        <end position="185"/>
    </location>
</feature>
<gene>
    <name evidence="6" type="ORF">V3C41_11115</name>
</gene>
<evidence type="ECO:0000259" key="5">
    <source>
        <dbReference type="Pfam" id="PF13649"/>
    </source>
</evidence>
<feature type="compositionally biased region" description="Basic and acidic residues" evidence="4">
    <location>
        <begin position="35"/>
        <end position="45"/>
    </location>
</feature>
<dbReference type="GO" id="GO:0032259">
    <property type="term" value="P:methylation"/>
    <property type="evidence" value="ECO:0007669"/>
    <property type="project" value="UniProtKB-KW"/>
</dbReference>
<dbReference type="InterPro" id="IPR029063">
    <property type="entry name" value="SAM-dependent_MTases_sf"/>
</dbReference>
<protein>
    <submittedName>
        <fullName evidence="6">Class I SAM-dependent methyltransferase</fullName>
        <ecNumber evidence="6">2.1.1.-</ecNumber>
    </submittedName>
</protein>